<gene>
    <name evidence="1" type="ORF">ACFQJ4_04935</name>
</gene>
<protein>
    <submittedName>
        <fullName evidence="1">Uncharacterized protein</fullName>
    </submittedName>
</protein>
<dbReference type="RefSeq" id="WP_276235675.1">
    <property type="nucleotide sequence ID" value="NZ_CP119802.1"/>
</dbReference>
<dbReference type="GeneID" id="79266330"/>
<dbReference type="Proteomes" id="UP001596398">
    <property type="component" value="Unassembled WGS sequence"/>
</dbReference>
<reference evidence="1 2" key="1">
    <citation type="journal article" date="2019" name="Int. J. Syst. Evol. Microbiol.">
        <title>The Global Catalogue of Microorganisms (GCM) 10K type strain sequencing project: providing services to taxonomists for standard genome sequencing and annotation.</title>
        <authorList>
            <consortium name="The Broad Institute Genomics Platform"/>
            <consortium name="The Broad Institute Genome Sequencing Center for Infectious Disease"/>
            <person name="Wu L."/>
            <person name="Ma J."/>
        </authorList>
    </citation>
    <scope>NUCLEOTIDE SEQUENCE [LARGE SCALE GENOMIC DNA]</scope>
    <source>
        <strain evidence="1 2">DT85</strain>
    </source>
</reference>
<evidence type="ECO:0000313" key="2">
    <source>
        <dbReference type="Proteomes" id="UP001596398"/>
    </source>
</evidence>
<name>A0ABD5ZM82_9EURY</name>
<sequence>MSFLSWLLARPARAVVALGFVVLLVAAAGLGTVAMADRQADGASVEATDVSVRLNDEFDPPDTNGTVEDCFASGTPGDSVGVYGDVTVEVPVSWRYGDSTELTVAVSLPATDATTENTVDADGTETVEVFAVFDDDETLAVGEETTLAVEVFADGERVAAATRTVTVEEGTRTYDC</sequence>
<dbReference type="AlphaFoldDB" id="A0ABD5ZM82"/>
<organism evidence="1 2">
    <name type="scientific">Halosegnis marinus</name>
    <dbReference type="NCBI Taxonomy" id="3034023"/>
    <lineage>
        <taxon>Archaea</taxon>
        <taxon>Methanobacteriati</taxon>
        <taxon>Methanobacteriota</taxon>
        <taxon>Stenosarchaea group</taxon>
        <taxon>Halobacteria</taxon>
        <taxon>Halobacteriales</taxon>
        <taxon>Natronomonadaceae</taxon>
        <taxon>Halosegnis</taxon>
    </lineage>
</organism>
<keyword evidence="2" id="KW-1185">Reference proteome</keyword>
<dbReference type="EMBL" id="JBHTAP010000001">
    <property type="protein sequence ID" value="MFC7234662.1"/>
    <property type="molecule type" value="Genomic_DNA"/>
</dbReference>
<evidence type="ECO:0000313" key="1">
    <source>
        <dbReference type="EMBL" id="MFC7234662.1"/>
    </source>
</evidence>
<comment type="caution">
    <text evidence="1">The sequence shown here is derived from an EMBL/GenBank/DDBJ whole genome shotgun (WGS) entry which is preliminary data.</text>
</comment>
<proteinExistence type="predicted"/>
<accession>A0ABD5ZM82</accession>